<dbReference type="AlphaFoldDB" id="A0A0A9DTN6"/>
<evidence type="ECO:0000313" key="1">
    <source>
        <dbReference type="EMBL" id="JAD91141.1"/>
    </source>
</evidence>
<accession>A0A0A9DTN6</accession>
<reference evidence="1" key="2">
    <citation type="journal article" date="2015" name="Data Brief">
        <title>Shoot transcriptome of the giant reed, Arundo donax.</title>
        <authorList>
            <person name="Barrero R.A."/>
            <person name="Guerrero F.D."/>
            <person name="Moolhuijzen P."/>
            <person name="Goolsby J.A."/>
            <person name="Tidwell J."/>
            <person name="Bellgard S.E."/>
            <person name="Bellgard M.I."/>
        </authorList>
    </citation>
    <scope>NUCLEOTIDE SEQUENCE</scope>
    <source>
        <tissue evidence="1">Shoot tissue taken approximately 20 cm above the soil surface</tissue>
    </source>
</reference>
<protein>
    <submittedName>
        <fullName evidence="1">Uncharacterized protein</fullName>
    </submittedName>
</protein>
<proteinExistence type="predicted"/>
<name>A0A0A9DTN6_ARUDO</name>
<dbReference type="EMBL" id="GBRH01206754">
    <property type="protein sequence ID" value="JAD91141.1"/>
    <property type="molecule type" value="Transcribed_RNA"/>
</dbReference>
<sequence length="26" mass="3040">MMCVNLSRVLEKIKFQKTTLKSIKLS</sequence>
<reference evidence="1" key="1">
    <citation type="submission" date="2014-09" db="EMBL/GenBank/DDBJ databases">
        <authorList>
            <person name="Magalhaes I.L.F."/>
            <person name="Oliveira U."/>
            <person name="Santos F.R."/>
            <person name="Vidigal T.H.D.A."/>
            <person name="Brescovit A.D."/>
            <person name="Santos A.J."/>
        </authorList>
    </citation>
    <scope>NUCLEOTIDE SEQUENCE</scope>
    <source>
        <tissue evidence="1">Shoot tissue taken approximately 20 cm above the soil surface</tissue>
    </source>
</reference>
<organism evidence="1">
    <name type="scientific">Arundo donax</name>
    <name type="common">Giant reed</name>
    <name type="synonym">Donax arundinaceus</name>
    <dbReference type="NCBI Taxonomy" id="35708"/>
    <lineage>
        <taxon>Eukaryota</taxon>
        <taxon>Viridiplantae</taxon>
        <taxon>Streptophyta</taxon>
        <taxon>Embryophyta</taxon>
        <taxon>Tracheophyta</taxon>
        <taxon>Spermatophyta</taxon>
        <taxon>Magnoliopsida</taxon>
        <taxon>Liliopsida</taxon>
        <taxon>Poales</taxon>
        <taxon>Poaceae</taxon>
        <taxon>PACMAD clade</taxon>
        <taxon>Arundinoideae</taxon>
        <taxon>Arundineae</taxon>
        <taxon>Arundo</taxon>
    </lineage>
</organism>